<evidence type="ECO:0000313" key="3">
    <source>
        <dbReference type="EMBL" id="MED6159385.1"/>
    </source>
</evidence>
<dbReference type="Proteomes" id="UP001341840">
    <property type="component" value="Unassembled WGS sequence"/>
</dbReference>
<evidence type="ECO:0000313" key="4">
    <source>
        <dbReference type="Proteomes" id="UP001341840"/>
    </source>
</evidence>
<feature type="coiled-coil region" evidence="1">
    <location>
        <begin position="611"/>
        <end position="680"/>
    </location>
</feature>
<evidence type="ECO:0000256" key="2">
    <source>
        <dbReference type="SAM" id="MobiDB-lite"/>
    </source>
</evidence>
<dbReference type="PANTHER" id="PTHR31099">
    <property type="entry name" value="OS06G0165300 PROTEIN"/>
    <property type="match status" value="1"/>
</dbReference>
<keyword evidence="1" id="KW-0175">Coiled coil</keyword>
<proteinExistence type="predicted"/>
<feature type="region of interest" description="Disordered" evidence="2">
    <location>
        <begin position="450"/>
        <end position="529"/>
    </location>
</feature>
<sequence>MPAQYPEQLPRTHVGRDIGSGELCESSRRYPLFIEFPAASTFRFLEASHNRRVRLDLIADIIRPFNCERGERVHESRTSCCNYEDLPSLENGRIAPFPIVDKRERERFFLFCPSFVPSFLSLNLSGSSRKRFLGFLVPTSSRKLTFLFRLEMAHNPQGEQVAAAIQEVPAAQMPHELPSIYRWVTPDVLGAPSILSQEYLDELKSSDVLFGGGDLERRYRVVAASPNKHVYFLNLNHPRVPNWLWVNEVMFTEFGIQISFTDFQQRLLNRSSIAPSQLHPNAWSAIRCFELVTEFLQLPQDPEIFLFIFSFFSSNTEGKTKKGYMSARPAKGKKIFGLYEDSFHDFKGRYFKIFPVGEHRPFWLNLEGQGRFPSYWSFNASLEYVPVRYKRLNANQRDVADILVRLFSERNLKPKSVIDIPSEGRNAIVRMAGQDVTLARLRNLLRPAGTGVAPVASGPNPATSGPRPTTSGPSSVGRTMTPPIGAAGDVHTASEGESTTEPGQQSGTMVEISSPGHRRNETPLQDMSLKRPADFVATASRRLRSEVVAGDFRPLDRSFDASAFIASNLLDSKAQEVLKDYDPVESFRWVQWALLKSATMVKSIEPRLTMVDELKRRSQKFVGDLKALNQEKLTVEAEKVEAIRAKGKVEEDLRALEVELSNLRKGKDEEVERMKEWEERVGGRDAKGAVAATEIALKAQLGVLLPDFNSSQISFFKDIVDGKVVDLLAP</sequence>
<accession>A0ABU6UFJ6</accession>
<name>A0ABU6UFJ6_9FABA</name>
<dbReference type="EMBL" id="JASCZI010121063">
    <property type="protein sequence ID" value="MED6159385.1"/>
    <property type="molecule type" value="Genomic_DNA"/>
</dbReference>
<evidence type="ECO:0000256" key="1">
    <source>
        <dbReference type="SAM" id="Coils"/>
    </source>
</evidence>
<keyword evidence="4" id="KW-1185">Reference proteome</keyword>
<organism evidence="3 4">
    <name type="scientific">Stylosanthes scabra</name>
    <dbReference type="NCBI Taxonomy" id="79078"/>
    <lineage>
        <taxon>Eukaryota</taxon>
        <taxon>Viridiplantae</taxon>
        <taxon>Streptophyta</taxon>
        <taxon>Embryophyta</taxon>
        <taxon>Tracheophyta</taxon>
        <taxon>Spermatophyta</taxon>
        <taxon>Magnoliopsida</taxon>
        <taxon>eudicotyledons</taxon>
        <taxon>Gunneridae</taxon>
        <taxon>Pentapetalae</taxon>
        <taxon>rosids</taxon>
        <taxon>fabids</taxon>
        <taxon>Fabales</taxon>
        <taxon>Fabaceae</taxon>
        <taxon>Papilionoideae</taxon>
        <taxon>50 kb inversion clade</taxon>
        <taxon>dalbergioids sensu lato</taxon>
        <taxon>Dalbergieae</taxon>
        <taxon>Pterocarpus clade</taxon>
        <taxon>Stylosanthes</taxon>
    </lineage>
</organism>
<gene>
    <name evidence="3" type="ORF">PIB30_041863</name>
</gene>
<feature type="compositionally biased region" description="Low complexity" evidence="2">
    <location>
        <begin position="463"/>
        <end position="477"/>
    </location>
</feature>
<dbReference type="PANTHER" id="PTHR31099:SF28">
    <property type="entry name" value="F5J5.12"/>
    <property type="match status" value="1"/>
</dbReference>
<reference evidence="3 4" key="1">
    <citation type="journal article" date="2023" name="Plants (Basel)">
        <title>Bridging the Gap: Combining Genomics and Transcriptomics Approaches to Understand Stylosanthes scabra, an Orphan Legume from the Brazilian Caatinga.</title>
        <authorList>
            <person name="Ferreira-Neto J.R.C."/>
            <person name="da Silva M.D."/>
            <person name="Binneck E."/>
            <person name="de Melo N.F."/>
            <person name="da Silva R.H."/>
            <person name="de Melo A.L.T.M."/>
            <person name="Pandolfi V."/>
            <person name="Bustamante F.O."/>
            <person name="Brasileiro-Vidal A.C."/>
            <person name="Benko-Iseppon A.M."/>
        </authorList>
    </citation>
    <scope>NUCLEOTIDE SEQUENCE [LARGE SCALE GENOMIC DNA]</scope>
    <source>
        <tissue evidence="3">Leaves</tissue>
    </source>
</reference>
<feature type="compositionally biased region" description="Polar residues" evidence="2">
    <location>
        <begin position="495"/>
        <end position="508"/>
    </location>
</feature>
<comment type="caution">
    <text evidence="3">The sequence shown here is derived from an EMBL/GenBank/DDBJ whole genome shotgun (WGS) entry which is preliminary data.</text>
</comment>
<protein>
    <submittedName>
        <fullName evidence="3">Uncharacterized protein</fullName>
    </submittedName>
</protein>